<proteinExistence type="predicted"/>
<organism evidence="1 2">
    <name type="scientific">Mesorhizobium kowhaii</name>
    <dbReference type="NCBI Taxonomy" id="1300272"/>
    <lineage>
        <taxon>Bacteria</taxon>
        <taxon>Pseudomonadati</taxon>
        <taxon>Pseudomonadota</taxon>
        <taxon>Alphaproteobacteria</taxon>
        <taxon>Hyphomicrobiales</taxon>
        <taxon>Phyllobacteriaceae</taxon>
        <taxon>Mesorhizobium</taxon>
    </lineage>
</organism>
<sequence>MSDKYLTATEVADLLGIREENVLRMAQHGVLPQPTMIEGKPYFPEEPIMRRREEEDDAVPSAGVYLTKSEEVFYYKVVKATHLVRYKNWPFCSFYSLGWEPSHSPLAHPRRR</sequence>
<accession>A0A2W7BT44</accession>
<protein>
    <recommendedName>
        <fullName evidence="3">Helix-turn-helix domain-containing protein</fullName>
    </recommendedName>
</protein>
<evidence type="ECO:0000313" key="2">
    <source>
        <dbReference type="Proteomes" id="UP000248616"/>
    </source>
</evidence>
<evidence type="ECO:0008006" key="3">
    <source>
        <dbReference type="Google" id="ProtNLM"/>
    </source>
</evidence>
<comment type="caution">
    <text evidence="1">The sequence shown here is derived from an EMBL/GenBank/DDBJ whole genome shotgun (WGS) entry which is preliminary data.</text>
</comment>
<keyword evidence="2" id="KW-1185">Reference proteome</keyword>
<dbReference type="EMBL" id="MZXV01000076">
    <property type="protein sequence ID" value="PZV34015.1"/>
    <property type="molecule type" value="Genomic_DNA"/>
</dbReference>
<dbReference type="RefSeq" id="WP_111548301.1">
    <property type="nucleotide sequence ID" value="NZ_MZXV01000076.1"/>
</dbReference>
<dbReference type="OrthoDB" id="9805928at2"/>
<dbReference type="Proteomes" id="UP000248616">
    <property type="component" value="Unassembled WGS sequence"/>
</dbReference>
<name>A0A2W7BT44_9HYPH</name>
<dbReference type="AlphaFoldDB" id="A0A2W7BT44"/>
<reference evidence="2" key="1">
    <citation type="submission" date="2017-03" db="EMBL/GenBank/DDBJ databases">
        <authorList>
            <person name="Safronova V.I."/>
            <person name="Sazanova A.L."/>
            <person name="Chirak E.R."/>
        </authorList>
    </citation>
    <scope>NUCLEOTIDE SEQUENCE [LARGE SCALE GENOMIC DNA]</scope>
    <source>
        <strain evidence="2">Ach-343</strain>
    </source>
</reference>
<evidence type="ECO:0000313" key="1">
    <source>
        <dbReference type="EMBL" id="PZV34015.1"/>
    </source>
</evidence>
<gene>
    <name evidence="1" type="ORF">B5V02_33455</name>
</gene>